<evidence type="ECO:0000259" key="4">
    <source>
        <dbReference type="PROSITE" id="PS51063"/>
    </source>
</evidence>
<dbReference type="SMART" id="SM00419">
    <property type="entry name" value="HTH_CRP"/>
    <property type="match status" value="1"/>
</dbReference>
<dbReference type="CDD" id="cd00092">
    <property type="entry name" value="HTH_CRP"/>
    <property type="match status" value="1"/>
</dbReference>
<proteinExistence type="predicted"/>
<evidence type="ECO:0000313" key="6">
    <source>
        <dbReference type="Proteomes" id="UP000719942"/>
    </source>
</evidence>
<dbReference type="SUPFAM" id="SSF46785">
    <property type="entry name" value="Winged helix' DNA-binding domain"/>
    <property type="match status" value="1"/>
</dbReference>
<keyword evidence="6" id="KW-1185">Reference proteome</keyword>
<accession>A0ABS7DP31</accession>
<dbReference type="SUPFAM" id="SSF51206">
    <property type="entry name" value="cAMP-binding domain-like"/>
    <property type="match status" value="1"/>
</dbReference>
<dbReference type="Gene3D" id="2.60.120.10">
    <property type="entry name" value="Jelly Rolls"/>
    <property type="match status" value="1"/>
</dbReference>
<feature type="domain" description="HTH crp-type" evidence="4">
    <location>
        <begin position="143"/>
        <end position="209"/>
    </location>
</feature>
<dbReference type="Proteomes" id="UP000719942">
    <property type="component" value="Unassembled WGS sequence"/>
</dbReference>
<evidence type="ECO:0000256" key="3">
    <source>
        <dbReference type="ARBA" id="ARBA00023163"/>
    </source>
</evidence>
<sequence>MRDAFPFWGQLTPKQKNLLEQSVGCSSYQKGERLHDGAQDCMGLILVLSGHLRAFILSDAGKEITIYRLFDRDICIFSASCMLKNISFDIYIEAEEDTRILLIPTPVYNELNQTCLAVSNFTGQLISSRFSDVMWVMEQVLFMSFDRRLASFLLEQATIAGGNVLSITHETIAKNLGTAREVVTRMLKYFQSEGMVTLSRGGVTISDSKKLERLAQFEK</sequence>
<evidence type="ECO:0000313" key="5">
    <source>
        <dbReference type="EMBL" id="MBW7573067.1"/>
    </source>
</evidence>
<dbReference type="InterPro" id="IPR014710">
    <property type="entry name" value="RmlC-like_jellyroll"/>
</dbReference>
<dbReference type="PROSITE" id="PS51063">
    <property type="entry name" value="HTH_CRP_2"/>
    <property type="match status" value="1"/>
</dbReference>
<dbReference type="EMBL" id="JAGFNZ010000003">
    <property type="protein sequence ID" value="MBW7573067.1"/>
    <property type="molecule type" value="Genomic_DNA"/>
</dbReference>
<evidence type="ECO:0000256" key="1">
    <source>
        <dbReference type="ARBA" id="ARBA00023015"/>
    </source>
</evidence>
<comment type="caution">
    <text evidence="5">The sequence shown here is derived from an EMBL/GenBank/DDBJ whole genome shotgun (WGS) entry which is preliminary data.</text>
</comment>
<name>A0ABS7DP31_9FIRM</name>
<dbReference type="InterPro" id="IPR018490">
    <property type="entry name" value="cNMP-bd_dom_sf"/>
</dbReference>
<dbReference type="InterPro" id="IPR036390">
    <property type="entry name" value="WH_DNA-bd_sf"/>
</dbReference>
<protein>
    <submittedName>
        <fullName evidence="5">Crp/Fnr family transcriptional regulator</fullName>
    </submittedName>
</protein>
<dbReference type="Gene3D" id="1.10.10.10">
    <property type="entry name" value="Winged helix-like DNA-binding domain superfamily/Winged helix DNA-binding domain"/>
    <property type="match status" value="1"/>
</dbReference>
<dbReference type="InterPro" id="IPR036388">
    <property type="entry name" value="WH-like_DNA-bd_sf"/>
</dbReference>
<keyword evidence="1" id="KW-0805">Transcription regulation</keyword>
<gene>
    <name evidence="5" type="ORF">J5W02_09600</name>
</gene>
<dbReference type="PRINTS" id="PR00034">
    <property type="entry name" value="HTHCRP"/>
</dbReference>
<dbReference type="Pfam" id="PF13545">
    <property type="entry name" value="HTH_Crp_2"/>
    <property type="match status" value="1"/>
</dbReference>
<evidence type="ECO:0000256" key="2">
    <source>
        <dbReference type="ARBA" id="ARBA00023125"/>
    </source>
</evidence>
<reference evidence="5 6" key="1">
    <citation type="submission" date="2021-03" db="EMBL/GenBank/DDBJ databases">
        <title>Caproiciproducens sp. nov. isolated from feces of cow.</title>
        <authorList>
            <person name="Choi J.-Y."/>
        </authorList>
    </citation>
    <scope>NUCLEOTIDE SEQUENCE [LARGE SCALE GENOMIC DNA]</scope>
    <source>
        <strain evidence="5 6">AGMB10547</strain>
    </source>
</reference>
<organism evidence="5 6">
    <name type="scientific">Caproiciproducens faecalis</name>
    <dbReference type="NCBI Taxonomy" id="2820301"/>
    <lineage>
        <taxon>Bacteria</taxon>
        <taxon>Bacillati</taxon>
        <taxon>Bacillota</taxon>
        <taxon>Clostridia</taxon>
        <taxon>Eubacteriales</taxon>
        <taxon>Acutalibacteraceae</taxon>
        <taxon>Caproiciproducens</taxon>
    </lineage>
</organism>
<keyword evidence="3" id="KW-0804">Transcription</keyword>
<keyword evidence="2" id="KW-0238">DNA-binding</keyword>
<dbReference type="InterPro" id="IPR012318">
    <property type="entry name" value="HTH_CRP"/>
</dbReference>